<gene>
    <name evidence="1" type="ORF">ABS764_11980</name>
</gene>
<protein>
    <recommendedName>
        <fullName evidence="3">EF-hand domain-containing protein</fullName>
    </recommendedName>
</protein>
<dbReference type="Proteomes" id="UP001629260">
    <property type="component" value="Unassembled WGS sequence"/>
</dbReference>
<dbReference type="RefSeq" id="WP_408082037.1">
    <property type="nucleotide sequence ID" value="NZ_JBELQA010000006.1"/>
</dbReference>
<evidence type="ECO:0008006" key="3">
    <source>
        <dbReference type="Google" id="ProtNLM"/>
    </source>
</evidence>
<evidence type="ECO:0000313" key="2">
    <source>
        <dbReference type="Proteomes" id="UP001629260"/>
    </source>
</evidence>
<name>A0ABW8XUI9_9FLAO</name>
<accession>A0ABW8XUI9</accession>
<proteinExistence type="predicted"/>
<keyword evidence="2" id="KW-1185">Reference proteome</keyword>
<sequence length="185" mass="19585">MLDQLAQLVKEFGQDAVVKNDAIPNDKNDAVLEETGNSLFSSLQKIASSGDLSQIANLLQGKDIDKKNPVVHGIISNVSELLTQKLGINAATATDTATNIIPKVLNILVERARDPKNSSISISELLNSLTGGDSPEHAGIMEAISTYDIHFGLDQNTDGKVDLDDAAELTKKGGLGGMMGKLFGK</sequence>
<organism evidence="1 2">
    <name type="scientific">Flavobacterium plantiphilum</name>
    <dbReference type="NCBI Taxonomy" id="3163297"/>
    <lineage>
        <taxon>Bacteria</taxon>
        <taxon>Pseudomonadati</taxon>
        <taxon>Bacteroidota</taxon>
        <taxon>Flavobacteriia</taxon>
        <taxon>Flavobacteriales</taxon>
        <taxon>Flavobacteriaceae</taxon>
        <taxon>Flavobacterium</taxon>
    </lineage>
</organism>
<comment type="caution">
    <text evidence="1">The sequence shown here is derived from an EMBL/GenBank/DDBJ whole genome shotgun (WGS) entry which is preliminary data.</text>
</comment>
<dbReference type="EMBL" id="JBELQA010000006">
    <property type="protein sequence ID" value="MFL9831568.1"/>
    <property type="molecule type" value="Genomic_DNA"/>
</dbReference>
<reference evidence="1 2" key="1">
    <citation type="submission" date="2024-06" db="EMBL/GenBank/DDBJ databases">
        <authorList>
            <person name="Kaempfer P."/>
            <person name="Viver T."/>
        </authorList>
    </citation>
    <scope>NUCLEOTIDE SEQUENCE [LARGE SCALE GENOMIC DNA]</scope>
    <source>
        <strain evidence="1 2">ST-87</strain>
    </source>
</reference>
<evidence type="ECO:0000313" key="1">
    <source>
        <dbReference type="EMBL" id="MFL9831568.1"/>
    </source>
</evidence>